<dbReference type="HOGENOM" id="CLU_157975_0_0_5"/>
<dbReference type="Proteomes" id="UP000001818">
    <property type="component" value="Chromosome"/>
</dbReference>
<accession>Q13EE2</accession>
<protein>
    <submittedName>
        <fullName evidence="2">Uncharacterized protein</fullName>
    </submittedName>
</protein>
<feature type="region of interest" description="Disordered" evidence="1">
    <location>
        <begin position="98"/>
        <end position="132"/>
    </location>
</feature>
<dbReference type="KEGG" id="rpd:RPD_0309"/>
<feature type="compositionally biased region" description="Basic and acidic residues" evidence="1">
    <location>
        <begin position="98"/>
        <end position="107"/>
    </location>
</feature>
<evidence type="ECO:0000256" key="1">
    <source>
        <dbReference type="SAM" id="MobiDB-lite"/>
    </source>
</evidence>
<dbReference type="EMBL" id="CP000283">
    <property type="protein sequence ID" value="ABE37547.1"/>
    <property type="molecule type" value="Genomic_DNA"/>
</dbReference>
<dbReference type="AlphaFoldDB" id="Q13EE2"/>
<evidence type="ECO:0000313" key="2">
    <source>
        <dbReference type="EMBL" id="ABE37547.1"/>
    </source>
</evidence>
<proteinExistence type="predicted"/>
<gene>
    <name evidence="2" type="ordered locus">RPD_0309</name>
</gene>
<sequence length="132" mass="14901">MRGGARNEALRGGIFLAMIPLRRCERLEMVQVQTMTKIWIDQGDDDIRDFGADHDAEPELIETLPAPVTPVQPRMRYTDRPVRPSSNFIAQLMAIDRGNPHPREAPRAEQNQATAAYRSAKTYAAGRTRRVS</sequence>
<name>Q13EE2_RHOPS</name>
<organism evidence="2 3">
    <name type="scientific">Rhodopseudomonas palustris (strain BisB5)</name>
    <dbReference type="NCBI Taxonomy" id="316057"/>
    <lineage>
        <taxon>Bacteria</taxon>
        <taxon>Pseudomonadati</taxon>
        <taxon>Pseudomonadota</taxon>
        <taxon>Alphaproteobacteria</taxon>
        <taxon>Hyphomicrobiales</taxon>
        <taxon>Nitrobacteraceae</taxon>
        <taxon>Rhodopseudomonas</taxon>
    </lineage>
</organism>
<reference evidence="2 3" key="1">
    <citation type="submission" date="2006-03" db="EMBL/GenBank/DDBJ databases">
        <title>Complete sequence of Rhodopseudomonas palustris BisB5.</title>
        <authorList>
            <consortium name="US DOE Joint Genome Institute"/>
            <person name="Copeland A."/>
            <person name="Lucas S."/>
            <person name="Lapidus A."/>
            <person name="Barry K."/>
            <person name="Detter J.C."/>
            <person name="Glavina del Rio T."/>
            <person name="Hammon N."/>
            <person name="Israni S."/>
            <person name="Dalin E."/>
            <person name="Tice H."/>
            <person name="Pitluck S."/>
            <person name="Chain P."/>
            <person name="Malfatti S."/>
            <person name="Shin M."/>
            <person name="Vergez L."/>
            <person name="Schmutz J."/>
            <person name="Larimer F."/>
            <person name="Land M."/>
            <person name="Hauser L."/>
            <person name="Pelletier D.A."/>
            <person name="Kyrpides N."/>
            <person name="Lykidis A."/>
            <person name="Oda Y."/>
            <person name="Harwood C.S."/>
            <person name="Richardson P."/>
        </authorList>
    </citation>
    <scope>NUCLEOTIDE SEQUENCE [LARGE SCALE GENOMIC DNA]</scope>
    <source>
        <strain evidence="2 3">BisB5</strain>
    </source>
</reference>
<evidence type="ECO:0000313" key="3">
    <source>
        <dbReference type="Proteomes" id="UP000001818"/>
    </source>
</evidence>